<organism evidence="6 7">
    <name type="scientific">Thermodesulfitimonas autotrophica</name>
    <dbReference type="NCBI Taxonomy" id="1894989"/>
    <lineage>
        <taxon>Bacteria</taxon>
        <taxon>Bacillati</taxon>
        <taxon>Bacillota</taxon>
        <taxon>Clostridia</taxon>
        <taxon>Thermoanaerobacterales</taxon>
        <taxon>Thermoanaerobacteraceae</taxon>
        <taxon>Thermodesulfitimonas</taxon>
    </lineage>
</organism>
<evidence type="ECO:0000313" key="7">
    <source>
        <dbReference type="Proteomes" id="UP000282654"/>
    </source>
</evidence>
<dbReference type="HAMAP" id="MF_00374">
    <property type="entry name" value="Ribosomal_uL29"/>
    <property type="match status" value="1"/>
</dbReference>
<dbReference type="GO" id="GO:0003735">
    <property type="term" value="F:structural constituent of ribosome"/>
    <property type="evidence" value="ECO:0007669"/>
    <property type="project" value="InterPro"/>
</dbReference>
<dbReference type="GO" id="GO:0006412">
    <property type="term" value="P:translation"/>
    <property type="evidence" value="ECO:0007669"/>
    <property type="project" value="UniProtKB-UniRule"/>
</dbReference>
<dbReference type="PANTHER" id="PTHR10916:SF0">
    <property type="entry name" value="LARGE RIBOSOMAL SUBUNIT PROTEIN UL29C"/>
    <property type="match status" value="1"/>
</dbReference>
<dbReference type="InterPro" id="IPR036049">
    <property type="entry name" value="Ribosomal_uL29_sf"/>
</dbReference>
<keyword evidence="7" id="KW-1185">Reference proteome</keyword>
<evidence type="ECO:0000313" key="6">
    <source>
        <dbReference type="EMBL" id="RPF42775.1"/>
    </source>
</evidence>
<evidence type="ECO:0000256" key="4">
    <source>
        <dbReference type="ARBA" id="ARBA00035204"/>
    </source>
</evidence>
<evidence type="ECO:0000256" key="1">
    <source>
        <dbReference type="ARBA" id="ARBA00009254"/>
    </source>
</evidence>
<dbReference type="EMBL" id="RKRE01000003">
    <property type="protein sequence ID" value="RPF42775.1"/>
    <property type="molecule type" value="Genomic_DNA"/>
</dbReference>
<accession>A0A3N5BAP2</accession>
<keyword evidence="2 5" id="KW-0689">Ribosomal protein</keyword>
<dbReference type="PANTHER" id="PTHR10916">
    <property type="entry name" value="60S RIBOSOMAL PROTEIN L35/50S RIBOSOMAL PROTEIN L29"/>
    <property type="match status" value="1"/>
</dbReference>
<dbReference type="Proteomes" id="UP000282654">
    <property type="component" value="Unassembled WGS sequence"/>
</dbReference>
<dbReference type="Gene3D" id="1.10.287.310">
    <property type="match status" value="1"/>
</dbReference>
<comment type="caution">
    <text evidence="6">The sequence shown here is derived from an EMBL/GenBank/DDBJ whole genome shotgun (WGS) entry which is preliminary data.</text>
</comment>
<dbReference type="SUPFAM" id="SSF46561">
    <property type="entry name" value="Ribosomal protein L29 (L29p)"/>
    <property type="match status" value="1"/>
</dbReference>
<gene>
    <name evidence="5" type="primary">rpmC</name>
    <name evidence="6" type="ORF">EDD75_1885</name>
</gene>
<dbReference type="FunFam" id="1.10.287.310:FF:000001">
    <property type="entry name" value="50S ribosomal protein L29"/>
    <property type="match status" value="1"/>
</dbReference>
<dbReference type="InterPro" id="IPR001854">
    <property type="entry name" value="Ribosomal_uL29"/>
</dbReference>
<dbReference type="AlphaFoldDB" id="A0A3N5BAP2"/>
<reference evidence="6 7" key="1">
    <citation type="submission" date="2018-11" db="EMBL/GenBank/DDBJ databases">
        <title>Genomic Encyclopedia of Type Strains, Phase IV (KMG-IV): sequencing the most valuable type-strain genomes for metagenomic binning, comparative biology and taxonomic classification.</title>
        <authorList>
            <person name="Goeker M."/>
        </authorList>
    </citation>
    <scope>NUCLEOTIDE SEQUENCE [LARGE SCALE GENOMIC DNA]</scope>
    <source>
        <strain evidence="6 7">DSM 102936</strain>
    </source>
</reference>
<dbReference type="Pfam" id="PF00831">
    <property type="entry name" value="Ribosomal_L29"/>
    <property type="match status" value="1"/>
</dbReference>
<comment type="similarity">
    <text evidence="1 5">Belongs to the universal ribosomal protein uL29 family.</text>
</comment>
<dbReference type="GO" id="GO:0022625">
    <property type="term" value="C:cytosolic large ribosomal subunit"/>
    <property type="evidence" value="ECO:0007669"/>
    <property type="project" value="TreeGrafter"/>
</dbReference>
<dbReference type="InterPro" id="IPR050063">
    <property type="entry name" value="Ribosomal_protein_uL29"/>
</dbReference>
<keyword evidence="3 5" id="KW-0687">Ribonucleoprotein</keyword>
<name>A0A3N5BAP2_9THEO</name>
<dbReference type="NCBIfam" id="TIGR00012">
    <property type="entry name" value="L29"/>
    <property type="match status" value="1"/>
</dbReference>
<evidence type="ECO:0000256" key="5">
    <source>
        <dbReference type="HAMAP-Rule" id="MF_00374"/>
    </source>
</evidence>
<sequence length="69" mass="8165">MRSVKAKEIRGLTAEELVRKIADSKEELFRLRFQLATGQLDNVMKIREVKRRIARLKTILRERELGIRS</sequence>
<dbReference type="CDD" id="cd00427">
    <property type="entry name" value="Ribosomal_L29_HIP"/>
    <property type="match status" value="1"/>
</dbReference>
<proteinExistence type="inferred from homology"/>
<evidence type="ECO:0000256" key="2">
    <source>
        <dbReference type="ARBA" id="ARBA00022980"/>
    </source>
</evidence>
<evidence type="ECO:0000256" key="3">
    <source>
        <dbReference type="ARBA" id="ARBA00023274"/>
    </source>
</evidence>
<protein>
    <recommendedName>
        <fullName evidence="4 5">Large ribosomal subunit protein uL29</fullName>
    </recommendedName>
</protein>